<feature type="domain" description="Small ribosomal subunit protein mS23 conserved" evidence="7">
    <location>
        <begin position="4"/>
        <end position="120"/>
    </location>
</feature>
<dbReference type="PANTHER" id="PTHR15925">
    <property type="entry name" value="MITOCHONDRIAL RIBOSOMAL PROTEIN S23"/>
    <property type="match status" value="1"/>
</dbReference>
<gene>
    <name evidence="8" type="ORF">PACLA_8A057534</name>
</gene>
<dbReference type="Pfam" id="PF10484">
    <property type="entry name" value="MRP-S23"/>
    <property type="match status" value="1"/>
</dbReference>
<dbReference type="EMBL" id="CACRXK020009491">
    <property type="protein sequence ID" value="CAB4017318.1"/>
    <property type="molecule type" value="Genomic_DNA"/>
</dbReference>
<name>A0A6S7KA23_PARCT</name>
<evidence type="ECO:0000259" key="7">
    <source>
        <dbReference type="Pfam" id="PF10484"/>
    </source>
</evidence>
<evidence type="ECO:0000256" key="2">
    <source>
        <dbReference type="ARBA" id="ARBA00009864"/>
    </source>
</evidence>
<evidence type="ECO:0000313" key="8">
    <source>
        <dbReference type="EMBL" id="CAB4017318.1"/>
    </source>
</evidence>
<protein>
    <recommendedName>
        <fullName evidence="6">Small ribosomal subunit protein mS23</fullName>
    </recommendedName>
</protein>
<dbReference type="CDD" id="cd23701">
    <property type="entry name" value="At1g26750"/>
    <property type="match status" value="1"/>
</dbReference>
<dbReference type="InterPro" id="IPR019520">
    <property type="entry name" value="Ribosomal_mS23_met"/>
</dbReference>
<evidence type="ECO:0000256" key="6">
    <source>
        <dbReference type="ARBA" id="ARBA00035137"/>
    </source>
</evidence>
<comment type="caution">
    <text evidence="8">The sequence shown here is derived from an EMBL/GenBank/DDBJ whole genome shotgun (WGS) entry which is preliminary data.</text>
</comment>
<dbReference type="AlphaFoldDB" id="A0A6S7KA23"/>
<comment type="similarity">
    <text evidence="2">Belongs to the mitochondrion-specific ribosomal protein mS23 family.</text>
</comment>
<keyword evidence="5" id="KW-0687">Ribonucleoprotein</keyword>
<dbReference type="InterPro" id="IPR023611">
    <property type="entry name" value="mS23_dom_met"/>
</dbReference>
<dbReference type="GO" id="GO:0003735">
    <property type="term" value="F:structural constituent of ribosome"/>
    <property type="evidence" value="ECO:0007669"/>
    <property type="project" value="InterPro"/>
</dbReference>
<keyword evidence="3" id="KW-0689">Ribosomal protein</keyword>
<keyword evidence="9" id="KW-1185">Reference proteome</keyword>
<sequence length="135" mass="15484">MASSRHLKGTVLARVRDLLKSGVLKEKPIWFDVVATFPPMVEADFDRQPERGNVKRITFPEDSIRTRFLTEYESESCSLWQEAGNHSTCDRFVDKCMNLIGEGSNESQAFDQAVRLFKDELIPLQTRNSPGYEQK</sequence>
<evidence type="ECO:0000256" key="3">
    <source>
        <dbReference type="ARBA" id="ARBA00022980"/>
    </source>
</evidence>
<evidence type="ECO:0000256" key="5">
    <source>
        <dbReference type="ARBA" id="ARBA00023274"/>
    </source>
</evidence>
<proteinExistence type="inferred from homology"/>
<dbReference type="Proteomes" id="UP001152795">
    <property type="component" value="Unassembled WGS sequence"/>
</dbReference>
<dbReference type="GO" id="GO:0006412">
    <property type="term" value="P:translation"/>
    <property type="evidence" value="ECO:0007669"/>
    <property type="project" value="InterPro"/>
</dbReference>
<evidence type="ECO:0000313" key="9">
    <source>
        <dbReference type="Proteomes" id="UP001152795"/>
    </source>
</evidence>
<dbReference type="InterPro" id="IPR059242">
    <property type="entry name" value="mS23_dom"/>
</dbReference>
<accession>A0A6S7KA23</accession>
<reference evidence="8" key="1">
    <citation type="submission" date="2020-04" db="EMBL/GenBank/DDBJ databases">
        <authorList>
            <person name="Alioto T."/>
            <person name="Alioto T."/>
            <person name="Gomez Garrido J."/>
        </authorList>
    </citation>
    <scope>NUCLEOTIDE SEQUENCE</scope>
    <source>
        <strain evidence="8">A484AB</strain>
    </source>
</reference>
<comment type="subcellular location">
    <subcellularLocation>
        <location evidence="1">Mitochondrion</location>
    </subcellularLocation>
</comment>
<organism evidence="8 9">
    <name type="scientific">Paramuricea clavata</name>
    <name type="common">Red gorgonian</name>
    <name type="synonym">Violescent sea-whip</name>
    <dbReference type="NCBI Taxonomy" id="317549"/>
    <lineage>
        <taxon>Eukaryota</taxon>
        <taxon>Metazoa</taxon>
        <taxon>Cnidaria</taxon>
        <taxon>Anthozoa</taxon>
        <taxon>Octocorallia</taxon>
        <taxon>Malacalcyonacea</taxon>
        <taxon>Plexauridae</taxon>
        <taxon>Paramuricea</taxon>
    </lineage>
</organism>
<dbReference type="GO" id="GO:0005840">
    <property type="term" value="C:ribosome"/>
    <property type="evidence" value="ECO:0007669"/>
    <property type="project" value="InterPro"/>
</dbReference>
<keyword evidence="4" id="KW-0496">Mitochondrion</keyword>
<dbReference type="PANTHER" id="PTHR15925:SF2">
    <property type="entry name" value="SMALL RIBOSOMAL SUBUNIT PROTEIN MS23"/>
    <property type="match status" value="1"/>
</dbReference>
<dbReference type="GO" id="GO:0005739">
    <property type="term" value="C:mitochondrion"/>
    <property type="evidence" value="ECO:0007669"/>
    <property type="project" value="InterPro"/>
</dbReference>
<dbReference type="OrthoDB" id="10012356at2759"/>
<evidence type="ECO:0000256" key="1">
    <source>
        <dbReference type="ARBA" id="ARBA00004173"/>
    </source>
</evidence>
<evidence type="ECO:0000256" key="4">
    <source>
        <dbReference type="ARBA" id="ARBA00023128"/>
    </source>
</evidence>